<evidence type="ECO:0000256" key="6">
    <source>
        <dbReference type="ARBA" id="ARBA00022548"/>
    </source>
</evidence>
<dbReference type="Pfam" id="PF24006">
    <property type="entry name" value="SCAP_N"/>
    <property type="match status" value="1"/>
</dbReference>
<proteinExistence type="inferred from homology"/>
<keyword evidence="11 21" id="KW-1133">Transmembrane helix</keyword>
<gene>
    <name evidence="23" type="ORF">V9T40_009725</name>
</gene>
<organism evidence="23 24">
    <name type="scientific">Parthenolecanium corni</name>
    <dbReference type="NCBI Taxonomy" id="536013"/>
    <lineage>
        <taxon>Eukaryota</taxon>
        <taxon>Metazoa</taxon>
        <taxon>Ecdysozoa</taxon>
        <taxon>Arthropoda</taxon>
        <taxon>Hexapoda</taxon>
        <taxon>Insecta</taxon>
        <taxon>Pterygota</taxon>
        <taxon>Neoptera</taxon>
        <taxon>Paraneoptera</taxon>
        <taxon>Hemiptera</taxon>
        <taxon>Sternorrhyncha</taxon>
        <taxon>Coccoidea</taxon>
        <taxon>Coccidae</taxon>
        <taxon>Parthenolecanium</taxon>
    </lineage>
</organism>
<dbReference type="GO" id="GO:0008203">
    <property type="term" value="P:cholesterol metabolic process"/>
    <property type="evidence" value="ECO:0007669"/>
    <property type="project" value="UniProtKB-KW"/>
</dbReference>
<feature type="transmembrane region" description="Helical" evidence="21">
    <location>
        <begin position="420"/>
        <end position="443"/>
    </location>
</feature>
<dbReference type="InterPro" id="IPR057041">
    <property type="entry name" value="SCAP_N"/>
</dbReference>
<dbReference type="GO" id="GO:0045540">
    <property type="term" value="P:regulation of cholesterol biosynthetic process"/>
    <property type="evidence" value="ECO:0007669"/>
    <property type="project" value="TreeGrafter"/>
</dbReference>
<evidence type="ECO:0000256" key="17">
    <source>
        <dbReference type="ARBA" id="ARBA00023180"/>
    </source>
</evidence>
<keyword evidence="24" id="KW-1185">Reference proteome</keyword>
<feature type="transmembrane region" description="Helical" evidence="21">
    <location>
        <begin position="351"/>
        <end position="372"/>
    </location>
</feature>
<dbReference type="EMBL" id="JBBCAQ010000010">
    <property type="protein sequence ID" value="KAK7602284.1"/>
    <property type="molecule type" value="Genomic_DNA"/>
</dbReference>
<dbReference type="InterPro" id="IPR053958">
    <property type="entry name" value="HMGCR/SNAP/NPC1-like_SSD"/>
</dbReference>
<dbReference type="PROSITE" id="PS50082">
    <property type="entry name" value="WD_REPEATS_2"/>
    <property type="match status" value="2"/>
</dbReference>
<evidence type="ECO:0000256" key="15">
    <source>
        <dbReference type="ARBA" id="ARBA00023136"/>
    </source>
</evidence>
<reference evidence="23 24" key="1">
    <citation type="submission" date="2024-03" db="EMBL/GenBank/DDBJ databases">
        <title>Adaptation during the transition from Ophiocordyceps entomopathogen to insect associate is accompanied by gene loss and intensified selection.</title>
        <authorList>
            <person name="Ward C.M."/>
            <person name="Onetto C.A."/>
            <person name="Borneman A.R."/>
        </authorList>
    </citation>
    <scope>NUCLEOTIDE SEQUENCE [LARGE SCALE GENOMIC DNA]</scope>
    <source>
        <strain evidence="23">AWRI1</strain>
        <tissue evidence="23">Single Adult Female</tissue>
    </source>
</reference>
<evidence type="ECO:0000256" key="11">
    <source>
        <dbReference type="ARBA" id="ARBA00022989"/>
    </source>
</evidence>
<name>A0AAN9Y8G7_9HEMI</name>
<keyword evidence="16" id="KW-1207">Sterol metabolism</keyword>
<dbReference type="InterPro" id="IPR000731">
    <property type="entry name" value="SSD"/>
</dbReference>
<evidence type="ECO:0000256" key="5">
    <source>
        <dbReference type="ARBA" id="ARBA00019541"/>
    </source>
</evidence>
<dbReference type="InterPro" id="IPR036322">
    <property type="entry name" value="WD40_repeat_dom_sf"/>
</dbReference>
<keyword evidence="15 21" id="KW-0472">Membrane</keyword>
<dbReference type="Proteomes" id="UP001367676">
    <property type="component" value="Unassembled WGS sequence"/>
</dbReference>
<feature type="transmembrane region" description="Helical" evidence="21">
    <location>
        <begin position="22"/>
        <end position="48"/>
    </location>
</feature>
<comment type="caution">
    <text evidence="23">The sequence shown here is derived from an EMBL/GenBank/DDBJ whole genome shotgun (WGS) entry which is preliminary data.</text>
</comment>
<dbReference type="GO" id="GO:0000139">
    <property type="term" value="C:Golgi membrane"/>
    <property type="evidence" value="ECO:0007669"/>
    <property type="project" value="UniProtKB-SubCell"/>
</dbReference>
<evidence type="ECO:0000256" key="9">
    <source>
        <dbReference type="ARBA" id="ARBA00022737"/>
    </source>
</evidence>
<evidence type="ECO:0000256" key="8">
    <source>
        <dbReference type="ARBA" id="ARBA00022692"/>
    </source>
</evidence>
<feature type="transmembrane region" description="Helical" evidence="21">
    <location>
        <begin position="282"/>
        <end position="301"/>
    </location>
</feature>
<evidence type="ECO:0000256" key="13">
    <source>
        <dbReference type="ARBA" id="ARBA00023098"/>
    </source>
</evidence>
<comment type="similarity">
    <text evidence="4">Belongs to the WD repeat SCAP family.</text>
</comment>
<keyword evidence="9" id="KW-0677">Repeat</keyword>
<dbReference type="PANTHER" id="PTHR46378">
    <property type="entry name" value="STEROL REGULATORY ELEMENT-BINDING PROTEIN CLEAVAGE-ACTIVATING PROTEIN"/>
    <property type="match status" value="1"/>
</dbReference>
<dbReference type="InterPro" id="IPR057042">
    <property type="entry name" value="Beta-prop_SCAP"/>
</dbReference>
<evidence type="ECO:0000256" key="3">
    <source>
        <dbReference type="ARBA" id="ARBA00004653"/>
    </source>
</evidence>
<dbReference type="SMART" id="SM00320">
    <property type="entry name" value="WD40"/>
    <property type="match status" value="5"/>
</dbReference>
<dbReference type="AlphaFoldDB" id="A0AAN9Y8G7"/>
<dbReference type="PANTHER" id="PTHR46378:SF1">
    <property type="entry name" value="STEROL REGULATORY ELEMENT-BINDING PROTEIN CLEAVAGE-ACTIVATING PROTEIN"/>
    <property type="match status" value="1"/>
</dbReference>
<keyword evidence="6" id="KW-0153">Cholesterol metabolism</keyword>
<dbReference type="Pfam" id="PF12349">
    <property type="entry name" value="Sterol-sensing"/>
    <property type="match status" value="1"/>
</dbReference>
<evidence type="ECO:0000259" key="22">
    <source>
        <dbReference type="PROSITE" id="PS50156"/>
    </source>
</evidence>
<dbReference type="Pfam" id="PF00400">
    <property type="entry name" value="WD40"/>
    <property type="match status" value="1"/>
</dbReference>
<evidence type="ECO:0000256" key="21">
    <source>
        <dbReference type="SAM" id="Phobius"/>
    </source>
</evidence>
<comment type="subcellular location">
    <subcellularLocation>
        <location evidence="2">Cytoplasmic vesicle</location>
        <location evidence="2">COPII-coated vesicle membrane</location>
        <topology evidence="2">Multi-pass membrane protein</topology>
    </subcellularLocation>
    <subcellularLocation>
        <location evidence="1">Endoplasmic reticulum membrane</location>
        <topology evidence="1">Multi-pass membrane protein</topology>
    </subcellularLocation>
    <subcellularLocation>
        <location evidence="3">Golgi apparatus membrane</location>
        <topology evidence="3">Multi-pass membrane protein</topology>
    </subcellularLocation>
</comment>
<dbReference type="PROSITE" id="PS50156">
    <property type="entry name" value="SSD"/>
    <property type="match status" value="1"/>
</dbReference>
<evidence type="ECO:0000256" key="19">
    <source>
        <dbReference type="ARBA" id="ARBA00045958"/>
    </source>
</evidence>
<dbReference type="GO" id="GO:0005789">
    <property type="term" value="C:endoplasmic reticulum membrane"/>
    <property type="evidence" value="ECO:0007669"/>
    <property type="project" value="UniProtKB-SubCell"/>
</dbReference>
<dbReference type="SUPFAM" id="SSF50969">
    <property type="entry name" value="YVTN repeat-like/Quinoprotein amine dehydrogenase"/>
    <property type="match status" value="1"/>
</dbReference>
<evidence type="ECO:0000256" key="1">
    <source>
        <dbReference type="ARBA" id="ARBA00004477"/>
    </source>
</evidence>
<evidence type="ECO:0000313" key="24">
    <source>
        <dbReference type="Proteomes" id="UP001367676"/>
    </source>
</evidence>
<dbReference type="Gene3D" id="2.130.10.10">
    <property type="entry name" value="YVTN repeat-like/Quinoprotein amine dehydrogenase"/>
    <property type="match status" value="2"/>
</dbReference>
<dbReference type="GO" id="GO:0032934">
    <property type="term" value="F:sterol binding"/>
    <property type="evidence" value="ECO:0007669"/>
    <property type="project" value="InterPro"/>
</dbReference>
<protein>
    <recommendedName>
        <fullName evidence="5">Sterol regulatory element-binding protein cleavage-activating protein</fullName>
    </recommendedName>
</protein>
<keyword evidence="7 20" id="KW-0853">WD repeat</keyword>
<accession>A0AAN9Y8G7</accession>
<evidence type="ECO:0000256" key="18">
    <source>
        <dbReference type="ARBA" id="ARBA00023221"/>
    </source>
</evidence>
<dbReference type="InterPro" id="IPR030225">
    <property type="entry name" value="SCAP"/>
</dbReference>
<feature type="repeat" description="WD" evidence="20">
    <location>
        <begin position="1138"/>
        <end position="1177"/>
    </location>
</feature>
<evidence type="ECO:0000256" key="12">
    <source>
        <dbReference type="ARBA" id="ARBA00023034"/>
    </source>
</evidence>
<dbReference type="GO" id="GO:0032936">
    <property type="term" value="C:SREBP-SCAP complex"/>
    <property type="evidence" value="ECO:0007669"/>
    <property type="project" value="TreeGrafter"/>
</dbReference>
<dbReference type="GO" id="GO:0032933">
    <property type="term" value="P:SREBP signaling pathway"/>
    <property type="evidence" value="ECO:0007669"/>
    <property type="project" value="InterPro"/>
</dbReference>
<dbReference type="Gene3D" id="1.20.1640.10">
    <property type="entry name" value="Multidrug efflux transporter AcrB transmembrane domain"/>
    <property type="match status" value="1"/>
</dbReference>
<dbReference type="InterPro" id="IPR015943">
    <property type="entry name" value="WD40/YVTN_repeat-like_dom_sf"/>
</dbReference>
<dbReference type="InterPro" id="IPR011044">
    <property type="entry name" value="Quino_amine_DH_bsu"/>
</dbReference>
<dbReference type="SUPFAM" id="SSF82866">
    <property type="entry name" value="Multidrug efflux transporter AcrB transmembrane domain"/>
    <property type="match status" value="1"/>
</dbReference>
<evidence type="ECO:0000256" key="2">
    <source>
        <dbReference type="ARBA" id="ARBA00004557"/>
    </source>
</evidence>
<keyword evidence="12" id="KW-0333">Golgi apparatus</keyword>
<keyword evidence="14" id="KW-0446">Lipid-binding</keyword>
<feature type="transmembrane region" description="Helical" evidence="21">
    <location>
        <begin position="313"/>
        <end position="339"/>
    </location>
</feature>
<feature type="transmembrane region" description="Helical" evidence="21">
    <location>
        <begin position="724"/>
        <end position="748"/>
    </location>
</feature>
<dbReference type="InterPro" id="IPR001680">
    <property type="entry name" value="WD40_rpt"/>
</dbReference>
<keyword evidence="18" id="KW-0753">Steroid metabolism</keyword>
<evidence type="ECO:0000256" key="14">
    <source>
        <dbReference type="ARBA" id="ARBA00023121"/>
    </source>
</evidence>
<feature type="repeat" description="WD" evidence="20">
    <location>
        <begin position="1095"/>
        <end position="1137"/>
    </location>
</feature>
<feature type="domain" description="SSD" evidence="22">
    <location>
        <begin position="284"/>
        <end position="445"/>
    </location>
</feature>
<keyword evidence="10" id="KW-0256">Endoplasmic reticulum</keyword>
<feature type="transmembrane region" description="Helical" evidence="21">
    <location>
        <begin position="523"/>
        <end position="543"/>
    </location>
</feature>
<evidence type="ECO:0000256" key="16">
    <source>
        <dbReference type="ARBA" id="ARBA00023166"/>
    </source>
</evidence>
<evidence type="ECO:0000256" key="4">
    <source>
        <dbReference type="ARBA" id="ARBA00007410"/>
    </source>
</evidence>
<evidence type="ECO:0000256" key="10">
    <source>
        <dbReference type="ARBA" id="ARBA00022824"/>
    </source>
</evidence>
<dbReference type="Pfam" id="PF24017">
    <property type="entry name" value="Beta-prop_SCAP"/>
    <property type="match status" value="1"/>
</dbReference>
<keyword evidence="8 21" id="KW-0812">Transmembrane</keyword>
<evidence type="ECO:0000256" key="7">
    <source>
        <dbReference type="ARBA" id="ARBA00022574"/>
    </source>
</evidence>
<keyword evidence="13" id="KW-0443">Lipid metabolism</keyword>
<evidence type="ECO:0000256" key="20">
    <source>
        <dbReference type="PROSITE-ProRule" id="PRU00221"/>
    </source>
</evidence>
<dbReference type="SUPFAM" id="SSF50978">
    <property type="entry name" value="WD40 repeat-like"/>
    <property type="match status" value="1"/>
</dbReference>
<keyword evidence="17" id="KW-0325">Glycoprotein</keyword>
<comment type="function">
    <text evidence="19">Escort protein required for cholesterol as well as lipid homeostasis. Regulates export of the SCAP-SREBP complex from the endoplasmic reticulum to the Golgi upon low cholesterol, thereby regulating the processing of sterol regulatory element-binding proteins (SREBPs) SREBF1/SREBP1 and SREBF2/SREBP2. At high sterol concentrations, formation of a ternary complex with INSIG (INSIG1 or INSIG2) leads to mask the ER export signal in SCAP, promoting retention of the complex in the endoplasmic reticulum. Low sterol concentrations trigger release of INSIG, a conformational change in the SSD domain of SCAP, unmasking of the ER export signal, promoting recruitment into COPII-coated vesicles and transport of the SCAP-SREBP to the Golgi: in the Golgi, SREBPs are then processed, releasing the transcription factor fragment of SREBPs from the membrane, its import into the nucleus and up-regulation of LDLR, INSIG1 and the mevalonate pathway. Binds cholesterol via its SSD domain.</text>
</comment>
<evidence type="ECO:0000313" key="23">
    <source>
        <dbReference type="EMBL" id="KAK7602284.1"/>
    </source>
</evidence>
<dbReference type="GO" id="GO:0012507">
    <property type="term" value="C:ER to Golgi transport vesicle membrane"/>
    <property type="evidence" value="ECO:0007669"/>
    <property type="project" value="UniProtKB-SubCell"/>
</dbReference>
<sequence>MANPRWAEASVPKYLPDRVAQVYYALGLFCASHSALVITLTSLVILLCSFPLSNLPLPGNFPQTFSSHSSLVNVSNPRWFHGSPKYYVQQVVMKSTISPWNEELLLTDAFRGPLAEAFKLVQSIHNYQDNKSSMVLDHLCLHIENVKKKNNKMEPVLPEYNCLTLSPANLWQQDFHKFQQDPNLINTVYNYQNFAKGKISISEMLFGLPLQEAGIKRYPLRKKQRVIQYAVTIFMNQYHPVFIEGLREYLNKLYPLSKALNVVSNNSSQSHIHIYFPEDVNYGQLIPLSLTYSVLFLYLYFSMRKVEYIKSKICLAFGAFLTVLASLCMTIGICFFFGLEFNGGRERGKQVFPYLVIIVGLENVLVLIKSVLSTTSHLDVKIRVAQGLSREGWNITKNLLIEVTILTAGLLTFVPAIQEFCIFAIVGLLSDFFLQILFFSTILSLNVECSEPTAYSHYTHQGGSSMLAFSKNLEDSRKLPRSRSHPRLSGQNVVAPVQNAKNRQSEVISKRVKVVNFWAKTRFVQRSFMVGMVLWISVIVYNADSIQNFIRRTTSDEVDDIVTSTDDAGYKSVNTAADWQHPRGASLMNMESKIQIAEKNMKKIEDSLKVDNVFKEYNWLKKVDYDTRRRLSIHHWSSILSLYNMSVTASYITILPTINVIHVVHPEVAETMRNPDEKGIKFRWQSLAVALDPLDFPDVESTVRSAVNAEDEERLQPFIPSSPMAIFMIALLCLISGFVVTYTLVVLYRCICSRNYAEWRTSWSDTHDPTCHSRTQFVMEALPVAIEGHTHLIECVSTDGSVIASTCLGGQVKIWDGISGEQITHIERNLHTCRIKSVYNASEINFGENLSSCQSIANGDLHFIDEYKLPAKDPSVRTDSSQNMNSDLHTDMVKPFFVDIHHPAYVLDRRKTNEGSFSQSNDYPIAQSNIFDKVDRLNVPIWCIDCKNNLVVLGCVDGCLEFWECLTGKLKCIYAESDRISITAVKLVGNIILAAKLNGTLCSYKLDFVVSYDNNELMNGMTKQRRGHLRTYSVDSMYWQNLKCMELQCSKIETHKVHSKTITVLEVEGGRIITGSEDRTLKVFNLENQILQYTLHGHYGPVTCAFIDRSDPSFAGSGSQDGLLCVWDLHTGACMYSIQAHDGTIFALAYSDSYVISLGQDEKLCVWDRFQGHLLNTIAVVDSYCTSICMLTHNLLITSKQGSLVVLDAATGETIRLVKLGSQNSCVFIRHILSVGDGIVCDYGDELRLVRFPLVYDKND</sequence>